<gene>
    <name evidence="7" type="ORF">PDLFYP31_03342</name>
</gene>
<feature type="transmembrane region" description="Helical" evidence="6">
    <location>
        <begin position="469"/>
        <end position="488"/>
    </location>
</feature>
<feature type="transmembrane region" description="Helical" evidence="6">
    <location>
        <begin position="307"/>
        <end position="328"/>
    </location>
</feature>
<dbReference type="Pfam" id="PF01554">
    <property type="entry name" value="MatE"/>
    <property type="match status" value="1"/>
</dbReference>
<evidence type="ECO:0000256" key="5">
    <source>
        <dbReference type="ARBA" id="ARBA00023136"/>
    </source>
</evidence>
<dbReference type="InterPro" id="IPR050833">
    <property type="entry name" value="Poly_Biosynth_Transport"/>
</dbReference>
<dbReference type="RefSeq" id="WP_141806789.1">
    <property type="nucleotide sequence ID" value="NZ_AP019729.1"/>
</dbReference>
<sequence length="531" mass="61409">MATTLENNKRIAKNTVFLSIRMLMVLLVSLYTSRIVLDALGVEDFGIYNVVGGIVSLFAFMNGAMSNATQRYIAFELGKSNPDVRRVFSSCMMLHFFVALFIFVFSETVGLYLLNHYLTIPDNKLIAANWVYQFSIVSCLVMVVNTPYNGAIVAYERMQAFAYISLIDVCLRLGIAFLVVAIPSDRLILYALFLFVGQFFVRLSYTFYCRRYLSDVKFSYCWDRLLFKELSGFMGWTMFNNMSVIACTQGINVVLNIFFNPMVNAARGIAVQVEQAVTMFSKNFQMAITPQIIKNYSMNERDRFEELLFSASRLSYFFLLFLAFPVLLHTDFILNIWLKEVPIYTTDFVRLILLVSLVNVLAEPLLAAVSAYGKIKYFQLVSGLLLISILPISSLGFRYIECPLLIYDVYLFISIVVYGYKLYYTKKFLAISLRQYTKRVLYRVLIVSMLCAFFYEFYFSYLSSFKERYFVLCFVISGVYVAILIGLLGLTENERKKMICYLRKWIKKGLRLGNTLSYMVYLVLFYECLKV</sequence>
<evidence type="ECO:0000256" key="6">
    <source>
        <dbReference type="SAM" id="Phobius"/>
    </source>
</evidence>
<name>A0A6N3GBE9_PARDI</name>
<reference evidence="7" key="1">
    <citation type="submission" date="2019-11" db="EMBL/GenBank/DDBJ databases">
        <authorList>
            <person name="Feng L."/>
        </authorList>
    </citation>
    <scope>NUCLEOTIDE SEQUENCE</scope>
    <source>
        <strain evidence="7">PdistasonisLFYP31</strain>
    </source>
</reference>
<feature type="transmembrane region" description="Helical" evidence="6">
    <location>
        <begin position="509"/>
        <end position="526"/>
    </location>
</feature>
<accession>A0A6N3GBE9</accession>
<dbReference type="PANTHER" id="PTHR30250:SF26">
    <property type="entry name" value="PSMA PROTEIN"/>
    <property type="match status" value="1"/>
</dbReference>
<evidence type="ECO:0000256" key="4">
    <source>
        <dbReference type="ARBA" id="ARBA00022989"/>
    </source>
</evidence>
<dbReference type="GO" id="GO:0005886">
    <property type="term" value="C:plasma membrane"/>
    <property type="evidence" value="ECO:0007669"/>
    <property type="project" value="UniProtKB-SubCell"/>
</dbReference>
<feature type="transmembrane region" description="Helical" evidence="6">
    <location>
        <begin position="188"/>
        <end position="208"/>
    </location>
</feature>
<protein>
    <recommendedName>
        <fullName evidence="8">Lipopolysaccharide biosynthesis protein</fullName>
    </recommendedName>
</protein>
<proteinExistence type="predicted"/>
<evidence type="ECO:0000256" key="1">
    <source>
        <dbReference type="ARBA" id="ARBA00004651"/>
    </source>
</evidence>
<keyword evidence="5 6" id="KW-0472">Membrane</keyword>
<feature type="transmembrane region" description="Helical" evidence="6">
    <location>
        <begin position="160"/>
        <end position="182"/>
    </location>
</feature>
<feature type="transmembrane region" description="Helical" evidence="6">
    <location>
        <begin position="348"/>
        <end position="370"/>
    </location>
</feature>
<evidence type="ECO:0008006" key="8">
    <source>
        <dbReference type="Google" id="ProtNLM"/>
    </source>
</evidence>
<comment type="subcellular location">
    <subcellularLocation>
        <location evidence="1">Cell membrane</location>
        <topology evidence="1">Multi-pass membrane protein</topology>
    </subcellularLocation>
</comment>
<feature type="transmembrane region" description="Helical" evidence="6">
    <location>
        <begin position="440"/>
        <end position="463"/>
    </location>
</feature>
<feature type="transmembrane region" description="Helical" evidence="6">
    <location>
        <begin position="45"/>
        <end position="65"/>
    </location>
</feature>
<feature type="transmembrane region" description="Helical" evidence="6">
    <location>
        <begin position="86"/>
        <end position="105"/>
    </location>
</feature>
<feature type="transmembrane region" description="Helical" evidence="6">
    <location>
        <begin position="403"/>
        <end position="420"/>
    </location>
</feature>
<dbReference type="AlphaFoldDB" id="A0A6N3GBE9"/>
<feature type="transmembrane region" description="Helical" evidence="6">
    <location>
        <begin position="12"/>
        <end position="33"/>
    </location>
</feature>
<evidence type="ECO:0000256" key="3">
    <source>
        <dbReference type="ARBA" id="ARBA00022692"/>
    </source>
</evidence>
<dbReference type="InterPro" id="IPR002528">
    <property type="entry name" value="MATE_fam"/>
</dbReference>
<organism evidence="7">
    <name type="scientific">Parabacteroides distasonis</name>
    <dbReference type="NCBI Taxonomy" id="823"/>
    <lineage>
        <taxon>Bacteria</taxon>
        <taxon>Pseudomonadati</taxon>
        <taxon>Bacteroidota</taxon>
        <taxon>Bacteroidia</taxon>
        <taxon>Bacteroidales</taxon>
        <taxon>Tannerellaceae</taxon>
        <taxon>Parabacteroides</taxon>
    </lineage>
</organism>
<dbReference type="PANTHER" id="PTHR30250">
    <property type="entry name" value="PST FAMILY PREDICTED COLANIC ACID TRANSPORTER"/>
    <property type="match status" value="1"/>
</dbReference>
<dbReference type="GO" id="GO:0015297">
    <property type="term" value="F:antiporter activity"/>
    <property type="evidence" value="ECO:0007669"/>
    <property type="project" value="InterPro"/>
</dbReference>
<dbReference type="EMBL" id="CACRUW010000021">
    <property type="protein sequence ID" value="VYU61774.1"/>
    <property type="molecule type" value="Genomic_DNA"/>
</dbReference>
<feature type="transmembrane region" description="Helical" evidence="6">
    <location>
        <begin position="125"/>
        <end position="148"/>
    </location>
</feature>
<keyword evidence="2" id="KW-1003">Cell membrane</keyword>
<keyword evidence="4 6" id="KW-1133">Transmembrane helix</keyword>
<evidence type="ECO:0000313" key="7">
    <source>
        <dbReference type="EMBL" id="VYU61774.1"/>
    </source>
</evidence>
<feature type="transmembrane region" description="Helical" evidence="6">
    <location>
        <begin position="377"/>
        <end position="397"/>
    </location>
</feature>
<keyword evidence="3 6" id="KW-0812">Transmembrane</keyword>
<evidence type="ECO:0000256" key="2">
    <source>
        <dbReference type="ARBA" id="ARBA00022475"/>
    </source>
</evidence>
<dbReference type="GO" id="GO:0042910">
    <property type="term" value="F:xenobiotic transmembrane transporter activity"/>
    <property type="evidence" value="ECO:0007669"/>
    <property type="project" value="InterPro"/>
</dbReference>